<reference evidence="1 2" key="1">
    <citation type="journal article" date="2019" name="Extremophiles">
        <title>Biogeography of thermophiles and predominance of Thermus scotoductus in domestic water heaters.</title>
        <authorList>
            <person name="Wilpiszeski R.L."/>
            <person name="Zhang Z."/>
            <person name="House C.H."/>
        </authorList>
    </citation>
    <scope>NUCLEOTIDE SEQUENCE [LARGE SCALE GENOMIC DNA]</scope>
    <source>
        <strain evidence="1 2">34_S34</strain>
    </source>
</reference>
<dbReference type="EMBL" id="PELP01000173">
    <property type="protein sequence ID" value="RTH04370.1"/>
    <property type="molecule type" value="Genomic_DNA"/>
</dbReference>
<name>A0A430RAF0_THESC</name>
<protein>
    <submittedName>
        <fullName evidence="1">Uncharacterized protein</fullName>
    </submittedName>
</protein>
<gene>
    <name evidence="1" type="ORF">CSW47_06855</name>
</gene>
<evidence type="ECO:0000313" key="1">
    <source>
        <dbReference type="EMBL" id="RTH04370.1"/>
    </source>
</evidence>
<dbReference type="Proteomes" id="UP000286734">
    <property type="component" value="Unassembled WGS sequence"/>
</dbReference>
<sequence>MAALGLTQEGYLSDLHAAYLAKVYLALDRGRLEFLGFSYPPLPLL</sequence>
<organism evidence="1 2">
    <name type="scientific">Thermus scotoductus</name>
    <dbReference type="NCBI Taxonomy" id="37636"/>
    <lineage>
        <taxon>Bacteria</taxon>
        <taxon>Thermotogati</taxon>
        <taxon>Deinococcota</taxon>
        <taxon>Deinococci</taxon>
        <taxon>Thermales</taxon>
        <taxon>Thermaceae</taxon>
        <taxon>Thermus</taxon>
    </lineage>
</organism>
<dbReference type="AlphaFoldDB" id="A0A430RAF0"/>
<accession>A0A430RAF0</accession>
<proteinExistence type="predicted"/>
<comment type="caution">
    <text evidence="1">The sequence shown here is derived from an EMBL/GenBank/DDBJ whole genome shotgun (WGS) entry which is preliminary data.</text>
</comment>
<evidence type="ECO:0000313" key="2">
    <source>
        <dbReference type="Proteomes" id="UP000286734"/>
    </source>
</evidence>
<feature type="non-terminal residue" evidence="1">
    <location>
        <position position="45"/>
    </location>
</feature>